<dbReference type="InterPro" id="IPR012337">
    <property type="entry name" value="RNaseH-like_sf"/>
</dbReference>
<dbReference type="GO" id="GO:0003676">
    <property type="term" value="F:nucleic acid binding"/>
    <property type="evidence" value="ECO:0007669"/>
    <property type="project" value="InterPro"/>
</dbReference>
<evidence type="ECO:0008006" key="6">
    <source>
        <dbReference type="Google" id="ProtNLM"/>
    </source>
</evidence>
<dbReference type="PANTHER" id="PTHR37984">
    <property type="entry name" value="PROTEIN CBG26694"/>
    <property type="match status" value="1"/>
</dbReference>
<feature type="region of interest" description="Disordered" evidence="1">
    <location>
        <begin position="1"/>
        <end position="20"/>
    </location>
</feature>
<sequence length="319" mass="36709">MDTKLNISTAYHPQSDGQTEHANRTLEEMLRAYISYNQRDWDQLLPMMEFAYNYAKHASTGFSPFYLTTDILLYQKPSSTRPRPQRLPSTTLSSNKPLLWLKPRTGSAMLRTSKNFSAKHISLAAHNNRPSRKLEPKYIGSYTIIEEVHKNAFKLDLPPHMRQHPIFNADLLRPYHEPPTMFGHPTNDRPPPGLIDGTKEWEVEEIVDYKTVGKTKSPRWLIKWKGYPEDDSTWEPQSTLTNVKKMLADFETETQSKDLMFFFTGRMQTDIIKALPPPFQKFKSTLTARSHHNSNPQPNTATPSIALSTNPLSHCLILN</sequence>
<organism evidence="4 5">
    <name type="scientific">Podila verticillata NRRL 6337</name>
    <dbReference type="NCBI Taxonomy" id="1069443"/>
    <lineage>
        <taxon>Eukaryota</taxon>
        <taxon>Fungi</taxon>
        <taxon>Fungi incertae sedis</taxon>
        <taxon>Mucoromycota</taxon>
        <taxon>Mortierellomycotina</taxon>
        <taxon>Mortierellomycetes</taxon>
        <taxon>Mortierellales</taxon>
        <taxon>Mortierellaceae</taxon>
        <taxon>Podila</taxon>
    </lineage>
</organism>
<dbReference type="InterPro" id="IPR036397">
    <property type="entry name" value="RNaseH_sf"/>
</dbReference>
<feature type="domain" description="Chromo" evidence="2">
    <location>
        <begin position="201"/>
        <end position="258"/>
    </location>
</feature>
<dbReference type="AlphaFoldDB" id="A0A086TM29"/>
<protein>
    <recommendedName>
        <fullName evidence="6">Chromo domain-containing protein</fullName>
    </recommendedName>
</protein>
<dbReference type="InterPro" id="IPR001584">
    <property type="entry name" value="Integrase_cat-core"/>
</dbReference>
<dbReference type="InterPro" id="IPR016197">
    <property type="entry name" value="Chromo-like_dom_sf"/>
</dbReference>
<evidence type="ECO:0000259" key="3">
    <source>
        <dbReference type="PROSITE" id="PS50994"/>
    </source>
</evidence>
<dbReference type="PROSITE" id="PS50994">
    <property type="entry name" value="INTEGRASE"/>
    <property type="match status" value="1"/>
</dbReference>
<keyword evidence="5" id="KW-1185">Reference proteome</keyword>
<feature type="region of interest" description="Disordered" evidence="1">
    <location>
        <begin position="286"/>
        <end position="305"/>
    </location>
</feature>
<dbReference type="OrthoDB" id="2447315at2759"/>
<dbReference type="InterPro" id="IPR050951">
    <property type="entry name" value="Retrovirus_Pol_polyprotein"/>
</dbReference>
<dbReference type="PANTHER" id="PTHR37984:SF5">
    <property type="entry name" value="PROTEIN NYNRIN-LIKE"/>
    <property type="match status" value="1"/>
</dbReference>
<feature type="compositionally biased region" description="Polar residues" evidence="1">
    <location>
        <begin position="1"/>
        <end position="17"/>
    </location>
</feature>
<evidence type="ECO:0000313" key="4">
    <source>
        <dbReference type="EMBL" id="KFH63006.1"/>
    </source>
</evidence>
<name>A0A086TM29_9FUNG</name>
<dbReference type="Gene3D" id="3.30.420.10">
    <property type="entry name" value="Ribonuclease H-like superfamily/Ribonuclease H"/>
    <property type="match status" value="1"/>
</dbReference>
<dbReference type="Proteomes" id="UP000243308">
    <property type="component" value="Unassembled WGS sequence"/>
</dbReference>
<dbReference type="GO" id="GO:0005634">
    <property type="term" value="C:nucleus"/>
    <property type="evidence" value="ECO:0007669"/>
    <property type="project" value="UniProtKB-ARBA"/>
</dbReference>
<dbReference type="InterPro" id="IPR023780">
    <property type="entry name" value="Chromo_domain"/>
</dbReference>
<dbReference type="GO" id="GO:0015074">
    <property type="term" value="P:DNA integration"/>
    <property type="evidence" value="ECO:0007669"/>
    <property type="project" value="InterPro"/>
</dbReference>
<dbReference type="InterPro" id="IPR056924">
    <property type="entry name" value="SH3_Tf2-1"/>
</dbReference>
<dbReference type="InterPro" id="IPR000953">
    <property type="entry name" value="Chromo/chromo_shadow_dom"/>
</dbReference>
<evidence type="ECO:0000313" key="5">
    <source>
        <dbReference type="Proteomes" id="UP000243308"/>
    </source>
</evidence>
<dbReference type="Gene3D" id="2.40.50.40">
    <property type="match status" value="1"/>
</dbReference>
<dbReference type="Pfam" id="PF00385">
    <property type="entry name" value="Chromo"/>
    <property type="match status" value="1"/>
</dbReference>
<feature type="domain" description="Integrase catalytic" evidence="3">
    <location>
        <begin position="1"/>
        <end position="72"/>
    </location>
</feature>
<evidence type="ECO:0000256" key="1">
    <source>
        <dbReference type="SAM" id="MobiDB-lite"/>
    </source>
</evidence>
<evidence type="ECO:0000259" key="2">
    <source>
        <dbReference type="PROSITE" id="PS50013"/>
    </source>
</evidence>
<dbReference type="CDD" id="cd00024">
    <property type="entry name" value="CD_CSD"/>
    <property type="match status" value="1"/>
</dbReference>
<dbReference type="SUPFAM" id="SSF53098">
    <property type="entry name" value="Ribonuclease H-like"/>
    <property type="match status" value="1"/>
</dbReference>
<reference evidence="4 5" key="1">
    <citation type="submission" date="2011-02" db="EMBL/GenBank/DDBJ databases">
        <title>The Genome Sequence of Mortierella verticillata NRRL 6337.</title>
        <authorList>
            <consortium name="The Broad Institute Genome Sequencing Platform"/>
            <person name="Russ C."/>
            <person name="Cuomo C."/>
            <person name="Burger G."/>
            <person name="Gray M.W."/>
            <person name="Holland P.W.H."/>
            <person name="King N."/>
            <person name="Lang F.B.F."/>
            <person name="Roger A.J."/>
            <person name="Ruiz-Trillo I."/>
            <person name="Young S.K."/>
            <person name="Zeng Q."/>
            <person name="Gargeya S."/>
            <person name="Alvarado L."/>
            <person name="Berlin A."/>
            <person name="Chapman S.B."/>
            <person name="Chen Z."/>
            <person name="Freedman E."/>
            <person name="Gellesch M."/>
            <person name="Goldberg J."/>
            <person name="Griggs A."/>
            <person name="Gujja S."/>
            <person name="Heilman E."/>
            <person name="Heiman D."/>
            <person name="Howarth C."/>
            <person name="Mehta T."/>
            <person name="Neiman D."/>
            <person name="Pearson M."/>
            <person name="Roberts A."/>
            <person name="Saif S."/>
            <person name="Shea T."/>
            <person name="Shenoy N."/>
            <person name="Sisk P."/>
            <person name="Stolte C."/>
            <person name="Sykes S."/>
            <person name="White J."/>
            <person name="Yandava C."/>
            <person name="Haas B."/>
            <person name="Nusbaum C."/>
            <person name="Birren B."/>
        </authorList>
    </citation>
    <scope>NUCLEOTIDE SEQUENCE [LARGE SCALE GENOMIC DNA]</scope>
    <source>
        <strain evidence="4 5">NRRL 6337</strain>
    </source>
</reference>
<dbReference type="EMBL" id="KN042429">
    <property type="protein sequence ID" value="KFH63006.1"/>
    <property type="molecule type" value="Genomic_DNA"/>
</dbReference>
<accession>A0A086TM29</accession>
<dbReference type="PROSITE" id="PS50013">
    <property type="entry name" value="CHROMO_2"/>
    <property type="match status" value="1"/>
</dbReference>
<proteinExistence type="predicted"/>
<dbReference type="SMART" id="SM00298">
    <property type="entry name" value="CHROMO"/>
    <property type="match status" value="1"/>
</dbReference>
<gene>
    <name evidence="4" type="ORF">MVEG_11044</name>
</gene>
<dbReference type="Pfam" id="PF24626">
    <property type="entry name" value="SH3_Tf2-1"/>
    <property type="match status" value="1"/>
</dbReference>
<dbReference type="SUPFAM" id="SSF54160">
    <property type="entry name" value="Chromo domain-like"/>
    <property type="match status" value="1"/>
</dbReference>